<organism evidence="1 2">
    <name type="scientific">Caerostris extrusa</name>
    <name type="common">Bark spider</name>
    <name type="synonym">Caerostris bankana</name>
    <dbReference type="NCBI Taxonomy" id="172846"/>
    <lineage>
        <taxon>Eukaryota</taxon>
        <taxon>Metazoa</taxon>
        <taxon>Ecdysozoa</taxon>
        <taxon>Arthropoda</taxon>
        <taxon>Chelicerata</taxon>
        <taxon>Arachnida</taxon>
        <taxon>Araneae</taxon>
        <taxon>Araneomorphae</taxon>
        <taxon>Entelegynae</taxon>
        <taxon>Araneoidea</taxon>
        <taxon>Araneidae</taxon>
        <taxon>Caerostris</taxon>
    </lineage>
</organism>
<proteinExistence type="predicted"/>
<gene>
    <name evidence="1" type="ORF">CEXT_152181</name>
</gene>
<dbReference type="AlphaFoldDB" id="A0AAV4MS04"/>
<protein>
    <submittedName>
        <fullName evidence="1">Uncharacterized protein</fullName>
    </submittedName>
</protein>
<comment type="caution">
    <text evidence="1">The sequence shown here is derived from an EMBL/GenBank/DDBJ whole genome shotgun (WGS) entry which is preliminary data.</text>
</comment>
<dbReference type="Proteomes" id="UP001054945">
    <property type="component" value="Unassembled WGS sequence"/>
</dbReference>
<reference evidence="1 2" key="1">
    <citation type="submission" date="2021-06" db="EMBL/GenBank/DDBJ databases">
        <title>Caerostris extrusa draft genome.</title>
        <authorList>
            <person name="Kono N."/>
            <person name="Arakawa K."/>
        </authorList>
    </citation>
    <scope>NUCLEOTIDE SEQUENCE [LARGE SCALE GENOMIC DNA]</scope>
</reference>
<dbReference type="EMBL" id="BPLR01020042">
    <property type="protein sequence ID" value="GIX74201.1"/>
    <property type="molecule type" value="Genomic_DNA"/>
</dbReference>
<evidence type="ECO:0000313" key="2">
    <source>
        <dbReference type="Proteomes" id="UP001054945"/>
    </source>
</evidence>
<evidence type="ECO:0000313" key="1">
    <source>
        <dbReference type="EMBL" id="GIX74201.1"/>
    </source>
</evidence>
<keyword evidence="2" id="KW-1185">Reference proteome</keyword>
<accession>A0AAV4MS04</accession>
<name>A0AAV4MS04_CAEEX</name>
<sequence>METIPEAFTPKFPPIILMRFESLGKDFINGIHGSLNEELKSSLMEDYYRIFPNDPDHHKQICEYLRNSGTKSFDIHVNVNGFHVNTSILKLKKPLRFQDSRSQVSFNSPIDEIDNLYQSGKLLVSEI</sequence>